<protein>
    <submittedName>
        <fullName evidence="6">Transposase</fullName>
    </submittedName>
</protein>
<dbReference type="GO" id="GO:0004803">
    <property type="term" value="F:transposase activity"/>
    <property type="evidence" value="ECO:0007669"/>
    <property type="project" value="InterPro"/>
</dbReference>
<dbReference type="PANTHER" id="PTHR35604:SF2">
    <property type="entry name" value="TRANSPOSASE INSH FOR INSERTION SEQUENCE ELEMENT IS5A-RELATED"/>
    <property type="match status" value="1"/>
</dbReference>
<dbReference type="GO" id="GO:0006313">
    <property type="term" value="P:DNA transposition"/>
    <property type="evidence" value="ECO:0007669"/>
    <property type="project" value="InterPro"/>
</dbReference>
<evidence type="ECO:0000256" key="3">
    <source>
        <dbReference type="ARBA" id="ARBA00023125"/>
    </source>
</evidence>
<evidence type="ECO:0000259" key="5">
    <source>
        <dbReference type="Pfam" id="PF01609"/>
    </source>
</evidence>
<keyword evidence="3" id="KW-0238">DNA-binding</keyword>
<name>A0A0B7H4A9_9FLAO</name>
<dbReference type="GeneID" id="69579760"/>
<evidence type="ECO:0000313" key="6">
    <source>
        <dbReference type="EMBL" id="CEN32727.1"/>
    </source>
</evidence>
<organism evidence="6 7">
    <name type="scientific">Capnocytophaga canimorsus</name>
    <dbReference type="NCBI Taxonomy" id="28188"/>
    <lineage>
        <taxon>Bacteria</taxon>
        <taxon>Pseudomonadati</taxon>
        <taxon>Bacteroidota</taxon>
        <taxon>Flavobacteriia</taxon>
        <taxon>Flavobacteriales</taxon>
        <taxon>Flavobacteriaceae</taxon>
        <taxon>Capnocytophaga</taxon>
    </lineage>
</organism>
<evidence type="ECO:0000256" key="4">
    <source>
        <dbReference type="ARBA" id="ARBA00023172"/>
    </source>
</evidence>
<evidence type="ECO:0000313" key="7">
    <source>
        <dbReference type="Proteomes" id="UP000044026"/>
    </source>
</evidence>
<dbReference type="EMBL" id="CDOE01000005">
    <property type="protein sequence ID" value="CEN32727.1"/>
    <property type="molecule type" value="Genomic_DNA"/>
</dbReference>
<dbReference type="RefSeq" id="WP_052456068.1">
    <property type="nucleotide sequence ID" value="NZ_CP022382.1"/>
</dbReference>
<dbReference type="Pfam" id="PF01609">
    <property type="entry name" value="DDE_Tnp_1"/>
    <property type="match status" value="1"/>
</dbReference>
<keyword evidence="2" id="KW-0815">Transposition</keyword>
<dbReference type="InterPro" id="IPR002559">
    <property type="entry name" value="Transposase_11"/>
</dbReference>
<evidence type="ECO:0000256" key="2">
    <source>
        <dbReference type="ARBA" id="ARBA00022578"/>
    </source>
</evidence>
<gene>
    <name evidence="6" type="ORF">CCAN12_130005</name>
</gene>
<dbReference type="NCBIfam" id="NF033581">
    <property type="entry name" value="transpos_IS5_4"/>
    <property type="match status" value="1"/>
</dbReference>
<evidence type="ECO:0000256" key="1">
    <source>
        <dbReference type="ARBA" id="ARBA00010075"/>
    </source>
</evidence>
<dbReference type="AlphaFoldDB" id="A0A0B7H4A9"/>
<keyword evidence="4" id="KW-0233">DNA recombination</keyword>
<reference evidence="6 7" key="1">
    <citation type="submission" date="2015-01" db="EMBL/GenBank/DDBJ databases">
        <authorList>
            <person name="Xiang T."/>
            <person name="Song Y."/>
            <person name="Huang L."/>
            <person name="Wang B."/>
            <person name="Wu P."/>
        </authorList>
    </citation>
    <scope>NUCLEOTIDE SEQUENCE [LARGE SCALE GENOMIC DNA]</scope>
    <source>
        <strain evidence="6 7">Cc12</strain>
    </source>
</reference>
<dbReference type="InterPro" id="IPR047959">
    <property type="entry name" value="Transpos_IS5"/>
</dbReference>
<proteinExistence type="inferred from homology"/>
<dbReference type="Proteomes" id="UP000044026">
    <property type="component" value="Unassembled WGS sequence"/>
</dbReference>
<sequence length="168" mass="19532">MAENVVDKEARWLKKGTKTYFGYKKQIAVDSNGLVLAVHTTPANKHDSKGLIPLLEKLDNERIKKGVFTDKGYASKANREYLKERKSKDRIQHKAQRNKPLSKWERVFNKLISKTRWVVERTFGSQKRWFGVGQTRLKGLDKVHTQHILEAIAYNLKRSPKMQILPAF</sequence>
<comment type="similarity">
    <text evidence="1">Belongs to the transposase 11 family.</text>
</comment>
<accession>A0A0B7H4A9</accession>
<dbReference type="GO" id="GO:0003677">
    <property type="term" value="F:DNA binding"/>
    <property type="evidence" value="ECO:0007669"/>
    <property type="project" value="UniProtKB-KW"/>
</dbReference>
<feature type="domain" description="Transposase IS4-like" evidence="5">
    <location>
        <begin position="8"/>
        <end position="156"/>
    </location>
</feature>
<dbReference type="PANTHER" id="PTHR35604">
    <property type="entry name" value="TRANSPOSASE INSH FOR INSERTION SEQUENCE ELEMENT IS5A-RELATED"/>
    <property type="match status" value="1"/>
</dbReference>